<keyword evidence="2" id="KW-0732">Signal</keyword>
<dbReference type="GO" id="GO:0009279">
    <property type="term" value="C:cell outer membrane"/>
    <property type="evidence" value="ECO:0007669"/>
    <property type="project" value="UniProtKB-SubCell"/>
</dbReference>
<dbReference type="InterPro" id="IPR036737">
    <property type="entry name" value="OmpA-like_sf"/>
</dbReference>
<dbReference type="Pfam" id="PF04355">
    <property type="entry name" value="BamE"/>
    <property type="match status" value="1"/>
</dbReference>
<dbReference type="EMBL" id="QFPP01000229">
    <property type="protein sequence ID" value="PZQ72049.1"/>
    <property type="molecule type" value="Genomic_DNA"/>
</dbReference>
<dbReference type="InterPro" id="IPR007450">
    <property type="entry name" value="BamE_dom"/>
</dbReference>
<dbReference type="AlphaFoldDB" id="A0A2W5Q652"/>
<dbReference type="CDD" id="cd07185">
    <property type="entry name" value="OmpA_C-like"/>
    <property type="match status" value="1"/>
</dbReference>
<dbReference type="Proteomes" id="UP000249135">
    <property type="component" value="Unassembled WGS sequence"/>
</dbReference>
<name>A0A2W5Q652_VARPD</name>
<protein>
    <submittedName>
        <fullName evidence="7">Flagellar motor protein MotB</fullName>
    </submittedName>
</protein>
<dbReference type="Gene3D" id="3.30.1450.10">
    <property type="match status" value="1"/>
</dbReference>
<dbReference type="PROSITE" id="PS51257">
    <property type="entry name" value="PROKAR_LIPOPROTEIN"/>
    <property type="match status" value="1"/>
</dbReference>
<dbReference type="PROSITE" id="PS01068">
    <property type="entry name" value="OMPA_1"/>
    <property type="match status" value="1"/>
</dbReference>
<evidence type="ECO:0000313" key="7">
    <source>
        <dbReference type="EMBL" id="PZQ72049.1"/>
    </source>
</evidence>
<dbReference type="Gene3D" id="3.30.1330.60">
    <property type="entry name" value="OmpA-like domain"/>
    <property type="match status" value="1"/>
</dbReference>
<dbReference type="InterPro" id="IPR050330">
    <property type="entry name" value="Bact_OuterMem_StrucFunc"/>
</dbReference>
<evidence type="ECO:0000256" key="3">
    <source>
        <dbReference type="ARBA" id="ARBA00023136"/>
    </source>
</evidence>
<dbReference type="InterPro" id="IPR006664">
    <property type="entry name" value="OMP_bac"/>
</dbReference>
<organism evidence="7 8">
    <name type="scientific">Variovorax paradoxus</name>
    <dbReference type="NCBI Taxonomy" id="34073"/>
    <lineage>
        <taxon>Bacteria</taxon>
        <taxon>Pseudomonadati</taxon>
        <taxon>Pseudomonadota</taxon>
        <taxon>Betaproteobacteria</taxon>
        <taxon>Burkholderiales</taxon>
        <taxon>Comamonadaceae</taxon>
        <taxon>Variovorax</taxon>
    </lineage>
</organism>
<dbReference type="PRINTS" id="PR01021">
    <property type="entry name" value="OMPADOMAIN"/>
</dbReference>
<accession>A0A2W5Q652</accession>
<dbReference type="InterPro" id="IPR006665">
    <property type="entry name" value="OmpA-like"/>
</dbReference>
<reference evidence="7 8" key="1">
    <citation type="submission" date="2017-08" db="EMBL/GenBank/DDBJ databases">
        <title>Infants hospitalized years apart are colonized by the same room-sourced microbial strains.</title>
        <authorList>
            <person name="Brooks B."/>
            <person name="Olm M.R."/>
            <person name="Firek B.A."/>
            <person name="Baker R."/>
            <person name="Thomas B.C."/>
            <person name="Morowitz M.J."/>
            <person name="Banfield J.F."/>
        </authorList>
    </citation>
    <scope>NUCLEOTIDE SEQUENCE [LARGE SCALE GENOMIC DNA]</scope>
    <source>
        <strain evidence="7">S2_005_003_R2_41</strain>
    </source>
</reference>
<evidence type="ECO:0000256" key="5">
    <source>
        <dbReference type="PROSITE-ProRule" id="PRU00473"/>
    </source>
</evidence>
<dbReference type="Pfam" id="PF00691">
    <property type="entry name" value="OmpA"/>
    <property type="match status" value="1"/>
</dbReference>
<dbReference type="InterPro" id="IPR037873">
    <property type="entry name" value="BamE-like"/>
</dbReference>
<keyword evidence="7" id="KW-0966">Cell projection</keyword>
<comment type="caution">
    <text evidence="7">The sequence shown here is derived from an EMBL/GenBank/DDBJ whole genome shotgun (WGS) entry which is preliminary data.</text>
</comment>
<proteinExistence type="predicted"/>
<evidence type="ECO:0000256" key="1">
    <source>
        <dbReference type="ARBA" id="ARBA00004442"/>
    </source>
</evidence>
<sequence length="289" mass="31458">MNKQLEQCARAGIAIAALAILAGCASPGQPITPEAEARAVAARPAAPTTEEWPDPAAAKWKQGAFPNLDNVRKMAAGMGKDQVRELLGWPHFSEGLWGVKEWNYLFHLRTSGSDYKTCQYMVRYDDTPLVTGAWWKTVECAALANPPAITPIPAMPTLMPPQKVSLSADGLFRFDGARPEDLLPEGRDRIARLASEIRANFKVLHYVTVTGHTDRLGTDAYNQALSQARADTVRGLLVETGLERAKVRAVGMGKRQPVVTDCEGTRATPELVKCLQANRRVEIEVVGGS</sequence>
<feature type="domain" description="OmpA-like" evidence="6">
    <location>
        <begin position="159"/>
        <end position="289"/>
    </location>
</feature>
<evidence type="ECO:0000256" key="2">
    <source>
        <dbReference type="ARBA" id="ARBA00022729"/>
    </source>
</evidence>
<dbReference type="InterPro" id="IPR006690">
    <property type="entry name" value="OMPA-like_CS"/>
</dbReference>
<keyword evidence="3 5" id="KW-0472">Membrane</keyword>
<keyword evidence="4" id="KW-0998">Cell outer membrane</keyword>
<dbReference type="SUPFAM" id="SSF103088">
    <property type="entry name" value="OmpA-like"/>
    <property type="match status" value="1"/>
</dbReference>
<dbReference type="PANTHER" id="PTHR30329">
    <property type="entry name" value="STATOR ELEMENT OF FLAGELLAR MOTOR COMPLEX"/>
    <property type="match status" value="1"/>
</dbReference>
<dbReference type="PANTHER" id="PTHR30329:SF21">
    <property type="entry name" value="LIPOPROTEIN YIAD-RELATED"/>
    <property type="match status" value="1"/>
</dbReference>
<evidence type="ECO:0000259" key="6">
    <source>
        <dbReference type="PROSITE" id="PS51123"/>
    </source>
</evidence>
<comment type="subcellular location">
    <subcellularLocation>
        <location evidence="1">Cell outer membrane</location>
    </subcellularLocation>
</comment>
<dbReference type="PROSITE" id="PS51123">
    <property type="entry name" value="OMPA_2"/>
    <property type="match status" value="1"/>
</dbReference>
<keyword evidence="7" id="KW-0282">Flagellum</keyword>
<keyword evidence="7" id="KW-0969">Cilium</keyword>
<evidence type="ECO:0000256" key="4">
    <source>
        <dbReference type="ARBA" id="ARBA00023237"/>
    </source>
</evidence>
<gene>
    <name evidence="7" type="ORF">DI563_16895</name>
</gene>
<evidence type="ECO:0000313" key="8">
    <source>
        <dbReference type="Proteomes" id="UP000249135"/>
    </source>
</evidence>